<evidence type="ECO:0000313" key="3">
    <source>
        <dbReference type="EMBL" id="SDW66468.1"/>
    </source>
</evidence>
<dbReference type="PANTHER" id="PTHR13847:SF281">
    <property type="entry name" value="FAD DEPENDENT OXIDOREDUCTASE DOMAIN-CONTAINING PROTEIN"/>
    <property type="match status" value="1"/>
</dbReference>
<dbReference type="GO" id="GO:0016491">
    <property type="term" value="F:oxidoreductase activity"/>
    <property type="evidence" value="ECO:0007669"/>
    <property type="project" value="UniProtKB-KW"/>
</dbReference>
<proteinExistence type="predicted"/>
<evidence type="ECO:0000256" key="1">
    <source>
        <dbReference type="ARBA" id="ARBA00023002"/>
    </source>
</evidence>
<dbReference type="SUPFAM" id="SSF51905">
    <property type="entry name" value="FAD/NAD(P)-binding domain"/>
    <property type="match status" value="1"/>
</dbReference>
<dbReference type="Gene3D" id="3.30.9.10">
    <property type="entry name" value="D-Amino Acid Oxidase, subunit A, domain 2"/>
    <property type="match status" value="1"/>
</dbReference>
<dbReference type="OrthoDB" id="9806601at2"/>
<dbReference type="RefSeq" id="WP_092886386.1">
    <property type="nucleotide sequence ID" value="NZ_CP061498.1"/>
</dbReference>
<dbReference type="EMBL" id="FNOM01000003">
    <property type="protein sequence ID" value="SDW66468.1"/>
    <property type="molecule type" value="Genomic_DNA"/>
</dbReference>
<dbReference type="InterPro" id="IPR036188">
    <property type="entry name" value="FAD/NAD-bd_sf"/>
</dbReference>
<accession>A0A1H2VDR6</accession>
<feature type="domain" description="FAD dependent oxidoreductase" evidence="2">
    <location>
        <begin position="30"/>
        <end position="381"/>
    </location>
</feature>
<organism evidence="3 4">
    <name type="scientific">Roseicitreum antarcticum</name>
    <dbReference type="NCBI Taxonomy" id="564137"/>
    <lineage>
        <taxon>Bacteria</taxon>
        <taxon>Pseudomonadati</taxon>
        <taxon>Pseudomonadota</taxon>
        <taxon>Alphaproteobacteria</taxon>
        <taxon>Rhodobacterales</taxon>
        <taxon>Paracoccaceae</taxon>
        <taxon>Roseicitreum</taxon>
    </lineage>
</organism>
<reference evidence="3 4" key="1">
    <citation type="submission" date="2016-10" db="EMBL/GenBank/DDBJ databases">
        <authorList>
            <person name="de Groot N.N."/>
        </authorList>
    </citation>
    <scope>NUCLEOTIDE SEQUENCE [LARGE SCALE GENOMIC DNA]</scope>
    <source>
        <strain evidence="3 4">CGMCC 1.8894</strain>
    </source>
</reference>
<dbReference type="STRING" id="564137.SAMN04488238_10336"/>
<sequence length="426" mass="44032">MTSDQPGNLWRASHRAVGDAPALRGDIATDLLVIGAGFTGCSAALEGAQTGAGVVVLEAGSIGHGGSGRNVGLVNAGLWLPPDRIIGTLGQAAGMRLIDALSAAPDAVFGIIAAQGIDCGAVRNGTLHLAHAPSGLRELEDRFRQGNRAGAPLQLLDAGETARRTGSDAFYGALFDPRGGTIQPLAYCRGLAQAARSAGAQIFENAGVSRVWHDGTDWHAASQGHSIRARHLIVATNAYADGIRGVPGQQFVPVHFSQFATAPLSEAQRAHILPGGEGCWDTDLVMSSVRLDGDGRLVIGGCGNLAGPGARLHRRWAARKMATLYPALAGLPFTHAWEGKIAMTADHLPKVVAFGPGAVSIFGYSGRGIGPGTLFGKCAAQALLYGKTDALPIDPIAQHREGLKGARTAFYEIGATATHAIRPSPI</sequence>
<dbReference type="Proteomes" id="UP000198539">
    <property type="component" value="Unassembled WGS sequence"/>
</dbReference>
<dbReference type="GO" id="GO:0005737">
    <property type="term" value="C:cytoplasm"/>
    <property type="evidence" value="ECO:0007669"/>
    <property type="project" value="TreeGrafter"/>
</dbReference>
<protein>
    <submittedName>
        <fullName evidence="3">Glycine/D-amino acid oxidase</fullName>
    </submittedName>
</protein>
<name>A0A1H2VDR6_9RHOB</name>
<gene>
    <name evidence="3" type="ORF">SAMN04488238_10336</name>
</gene>
<evidence type="ECO:0000313" key="4">
    <source>
        <dbReference type="Proteomes" id="UP000198539"/>
    </source>
</evidence>
<keyword evidence="1" id="KW-0560">Oxidoreductase</keyword>
<dbReference type="Pfam" id="PF01266">
    <property type="entry name" value="DAO"/>
    <property type="match status" value="1"/>
</dbReference>
<dbReference type="InterPro" id="IPR006076">
    <property type="entry name" value="FAD-dep_OxRdtase"/>
</dbReference>
<dbReference type="PANTHER" id="PTHR13847">
    <property type="entry name" value="SARCOSINE DEHYDROGENASE-RELATED"/>
    <property type="match status" value="1"/>
</dbReference>
<dbReference type="Gene3D" id="3.50.50.60">
    <property type="entry name" value="FAD/NAD(P)-binding domain"/>
    <property type="match status" value="1"/>
</dbReference>
<dbReference type="AlphaFoldDB" id="A0A1H2VDR6"/>
<evidence type="ECO:0000259" key="2">
    <source>
        <dbReference type="Pfam" id="PF01266"/>
    </source>
</evidence>
<keyword evidence="4" id="KW-1185">Reference proteome</keyword>